<dbReference type="Pfam" id="PF00486">
    <property type="entry name" value="Trans_reg_C"/>
    <property type="match status" value="1"/>
</dbReference>
<gene>
    <name evidence="6" type="ORF">GCM10025778_25340</name>
</gene>
<dbReference type="PANTHER" id="PTHR48111">
    <property type="entry name" value="REGULATOR OF RPOS"/>
    <property type="match status" value="1"/>
</dbReference>
<dbReference type="Proteomes" id="UP001501257">
    <property type="component" value="Unassembled WGS sequence"/>
</dbReference>
<dbReference type="PANTHER" id="PTHR48111:SF38">
    <property type="entry name" value="TWO-COMPONENT RESPONSE REGULATOR"/>
    <property type="match status" value="1"/>
</dbReference>
<feature type="modified residue" description="4-aspartylphosphate" evidence="2">
    <location>
        <position position="54"/>
    </location>
</feature>
<feature type="domain" description="OmpR/PhoB-type" evidence="5">
    <location>
        <begin position="128"/>
        <end position="222"/>
    </location>
</feature>
<proteinExistence type="predicted"/>
<keyword evidence="1 3" id="KW-0238">DNA-binding</keyword>
<dbReference type="PROSITE" id="PS51755">
    <property type="entry name" value="OMPR_PHOB"/>
    <property type="match status" value="1"/>
</dbReference>
<evidence type="ECO:0000313" key="6">
    <source>
        <dbReference type="EMBL" id="GAA5228001.1"/>
    </source>
</evidence>
<feature type="domain" description="Response regulatory" evidence="4">
    <location>
        <begin position="5"/>
        <end position="119"/>
    </location>
</feature>
<evidence type="ECO:0000256" key="1">
    <source>
        <dbReference type="ARBA" id="ARBA00023125"/>
    </source>
</evidence>
<dbReference type="InterPro" id="IPR036388">
    <property type="entry name" value="WH-like_DNA-bd_sf"/>
</dbReference>
<evidence type="ECO:0000256" key="2">
    <source>
        <dbReference type="PROSITE-ProRule" id="PRU00169"/>
    </source>
</evidence>
<dbReference type="SUPFAM" id="SSF52172">
    <property type="entry name" value="CheY-like"/>
    <property type="match status" value="1"/>
</dbReference>
<sequence length="224" mass="24816">MTISRILIIEDEERISSFIAKGLKASGFQPTVAATGLEGGSLAQAQDFELIILDLGLPDEDGFDVLKRIRGSHVDTPVIILTARTSIDDTVAGLEGGADDYMAKPFRFEELLARVRLRLRPQANGADTHTLKAGSLELDLGSRRAILSGREIDLSTREFALAEAFMRNPGHVLSREQLLSRVWGYDFDPGSNVVDVYVRYLRNKLGAEWFTTVRGMGYRFEEPA</sequence>
<dbReference type="SMART" id="SM00448">
    <property type="entry name" value="REC"/>
    <property type="match status" value="1"/>
</dbReference>
<evidence type="ECO:0000313" key="7">
    <source>
        <dbReference type="Proteomes" id="UP001501257"/>
    </source>
</evidence>
<name>A0ABP9TPD3_9MICC</name>
<evidence type="ECO:0000256" key="3">
    <source>
        <dbReference type="PROSITE-ProRule" id="PRU01091"/>
    </source>
</evidence>
<protein>
    <submittedName>
        <fullName evidence="6">Response regulator transcription factor</fullName>
    </submittedName>
</protein>
<keyword evidence="7" id="KW-1185">Reference proteome</keyword>
<keyword evidence="2" id="KW-0597">Phosphoprotein</keyword>
<dbReference type="InterPro" id="IPR011006">
    <property type="entry name" value="CheY-like_superfamily"/>
</dbReference>
<dbReference type="PROSITE" id="PS50110">
    <property type="entry name" value="RESPONSE_REGULATORY"/>
    <property type="match status" value="1"/>
</dbReference>
<dbReference type="EMBL" id="BAABLK010000034">
    <property type="protein sequence ID" value="GAA5228001.1"/>
    <property type="molecule type" value="Genomic_DNA"/>
</dbReference>
<dbReference type="InterPro" id="IPR001867">
    <property type="entry name" value="OmpR/PhoB-type_DNA-bd"/>
</dbReference>
<evidence type="ECO:0000259" key="5">
    <source>
        <dbReference type="PROSITE" id="PS51755"/>
    </source>
</evidence>
<dbReference type="InterPro" id="IPR039420">
    <property type="entry name" value="WalR-like"/>
</dbReference>
<dbReference type="InterPro" id="IPR001789">
    <property type="entry name" value="Sig_transdc_resp-reg_receiver"/>
</dbReference>
<organism evidence="6 7">
    <name type="scientific">Paeniglutamicibacter antarcticus</name>
    <dbReference type="NCBI Taxonomy" id="494023"/>
    <lineage>
        <taxon>Bacteria</taxon>
        <taxon>Bacillati</taxon>
        <taxon>Actinomycetota</taxon>
        <taxon>Actinomycetes</taxon>
        <taxon>Micrococcales</taxon>
        <taxon>Micrococcaceae</taxon>
        <taxon>Paeniglutamicibacter</taxon>
    </lineage>
</organism>
<dbReference type="SMART" id="SM00862">
    <property type="entry name" value="Trans_reg_C"/>
    <property type="match status" value="1"/>
</dbReference>
<accession>A0ABP9TPD3</accession>
<dbReference type="Gene3D" id="6.10.250.690">
    <property type="match status" value="1"/>
</dbReference>
<comment type="caution">
    <text evidence="6">The sequence shown here is derived from an EMBL/GenBank/DDBJ whole genome shotgun (WGS) entry which is preliminary data.</text>
</comment>
<dbReference type="Gene3D" id="1.10.10.10">
    <property type="entry name" value="Winged helix-like DNA-binding domain superfamily/Winged helix DNA-binding domain"/>
    <property type="match status" value="1"/>
</dbReference>
<evidence type="ECO:0000259" key="4">
    <source>
        <dbReference type="PROSITE" id="PS50110"/>
    </source>
</evidence>
<feature type="DNA-binding region" description="OmpR/PhoB-type" evidence="3">
    <location>
        <begin position="128"/>
        <end position="222"/>
    </location>
</feature>
<reference evidence="7" key="1">
    <citation type="journal article" date="2019" name="Int. J. Syst. Evol. Microbiol.">
        <title>The Global Catalogue of Microorganisms (GCM) 10K type strain sequencing project: providing services to taxonomists for standard genome sequencing and annotation.</title>
        <authorList>
            <consortium name="The Broad Institute Genomics Platform"/>
            <consortium name="The Broad Institute Genome Sequencing Center for Infectious Disease"/>
            <person name="Wu L."/>
            <person name="Ma J."/>
        </authorList>
    </citation>
    <scope>NUCLEOTIDE SEQUENCE [LARGE SCALE GENOMIC DNA]</scope>
    <source>
        <strain evidence="7">JCM 18952</strain>
    </source>
</reference>
<dbReference type="Pfam" id="PF00072">
    <property type="entry name" value="Response_reg"/>
    <property type="match status" value="1"/>
</dbReference>
<dbReference type="Gene3D" id="3.40.50.2300">
    <property type="match status" value="1"/>
</dbReference>
<dbReference type="CDD" id="cd00383">
    <property type="entry name" value="trans_reg_C"/>
    <property type="match status" value="1"/>
</dbReference>